<dbReference type="OrthoDB" id="9770340at2"/>
<dbReference type="Proteomes" id="UP000195985">
    <property type="component" value="Unassembled WGS sequence"/>
</dbReference>
<dbReference type="InterPro" id="IPR004919">
    <property type="entry name" value="GmrSD_N"/>
</dbReference>
<proteinExistence type="predicted"/>
<dbReference type="Pfam" id="PF03235">
    <property type="entry name" value="GmrSD_N"/>
    <property type="match status" value="1"/>
</dbReference>
<dbReference type="STRING" id="43064.SAMN04488086_12125"/>
<feature type="domain" description="GmrSD restriction endonucleases N-terminal" evidence="1">
    <location>
        <begin position="31"/>
        <end position="177"/>
    </location>
</feature>
<dbReference type="PANTHER" id="PTHR39639:SF1">
    <property type="entry name" value="DUF262 DOMAIN-CONTAINING PROTEIN"/>
    <property type="match status" value="1"/>
</dbReference>
<name>A0A1W1IJK7_9LACT</name>
<organism evidence="2 3">
    <name type="scientific">Trichococcus pasteurii</name>
    <dbReference type="NCBI Taxonomy" id="43064"/>
    <lineage>
        <taxon>Bacteria</taxon>
        <taxon>Bacillati</taxon>
        <taxon>Bacillota</taxon>
        <taxon>Bacilli</taxon>
        <taxon>Lactobacillales</taxon>
        <taxon>Carnobacteriaceae</taxon>
        <taxon>Trichococcus</taxon>
    </lineage>
</organism>
<evidence type="ECO:0000259" key="1">
    <source>
        <dbReference type="Pfam" id="PF03235"/>
    </source>
</evidence>
<evidence type="ECO:0000313" key="2">
    <source>
        <dbReference type="EMBL" id="SLM53228.1"/>
    </source>
</evidence>
<dbReference type="EMBL" id="FWEY01000014">
    <property type="protein sequence ID" value="SLM53228.1"/>
    <property type="molecule type" value="Genomic_DNA"/>
</dbReference>
<gene>
    <name evidence="2" type="ORF">TPAS_2956</name>
</gene>
<reference evidence="3" key="1">
    <citation type="submission" date="2016-04" db="EMBL/GenBank/DDBJ databases">
        <authorList>
            <person name="Strepis N."/>
        </authorList>
    </citation>
    <scope>NUCLEOTIDE SEQUENCE [LARGE SCALE GENOMIC DNA]</scope>
</reference>
<dbReference type="AlphaFoldDB" id="A0A1W1IJK7"/>
<dbReference type="PANTHER" id="PTHR39639">
    <property type="entry name" value="CHROMOSOME 16, WHOLE GENOME SHOTGUN SEQUENCE"/>
    <property type="match status" value="1"/>
</dbReference>
<evidence type="ECO:0000313" key="3">
    <source>
        <dbReference type="Proteomes" id="UP000195985"/>
    </source>
</evidence>
<protein>
    <recommendedName>
        <fullName evidence="1">GmrSD restriction endonucleases N-terminal domain-containing protein</fullName>
    </recommendedName>
</protein>
<accession>A0A1W1IJK7</accession>
<sequence length="370" mass="42633">MTIEGIDLIKAVEEKINTIRTRSLDLSFNELLDMYMDKELIIDPEYQRLFRWSVGKQSRFIESLLLELPIPPIFVIELEEGVYELIDGLQRISSYLNFRGELVTGESLELVDCDIVEALNGLKYEDLPKPLEIKLKRNFIRVEILRKESDPRLRYYMFKRLNTGGETLSNQEIRNSTIRLLDSGFNDLLINFSSDIHFQSTISNLSENKVNEKYDQELVLRFLAFKNNISEYVHDVSDFLTEYMESATLKLKAGELDTSLELVTFRKTFAILDFAMGGQVFAGLSTTSKPTNAFSAYHFEAFSLGIQPFLDLINENNAEEMTRLREAFIAVKENPEFKKITTGGGKNFRKPLADRIGFVEAKVKELYEQS</sequence>
<dbReference type="RefSeq" id="WP_086943919.1">
    <property type="nucleotide sequence ID" value="NZ_FONM01000021.1"/>
</dbReference>
<keyword evidence="3" id="KW-1185">Reference proteome</keyword>